<dbReference type="OrthoDB" id="7701518at2759"/>
<dbReference type="AlphaFoldDB" id="A0A232EVG6"/>
<evidence type="ECO:0000313" key="5">
    <source>
        <dbReference type="Proteomes" id="UP000215335"/>
    </source>
</evidence>
<evidence type="ECO:0000313" key="4">
    <source>
        <dbReference type="EMBL" id="OXU22341.1"/>
    </source>
</evidence>
<name>A0A232EVG6_9HYME</name>
<evidence type="ECO:0000256" key="1">
    <source>
        <dbReference type="PROSITE-ProRule" id="PRU00047"/>
    </source>
</evidence>
<keyword evidence="5" id="KW-1185">Reference proteome</keyword>
<dbReference type="PROSITE" id="PS50158">
    <property type="entry name" value="ZF_CCHC"/>
    <property type="match status" value="1"/>
</dbReference>
<feature type="compositionally biased region" description="Basic and acidic residues" evidence="2">
    <location>
        <begin position="187"/>
        <end position="204"/>
    </location>
</feature>
<reference evidence="4 5" key="1">
    <citation type="journal article" date="2017" name="Curr. Biol.">
        <title>The Evolution of Venom by Co-option of Single-Copy Genes.</title>
        <authorList>
            <person name="Martinson E.O."/>
            <person name="Mrinalini"/>
            <person name="Kelkar Y.D."/>
            <person name="Chang C.H."/>
            <person name="Werren J.H."/>
        </authorList>
    </citation>
    <scope>NUCLEOTIDE SEQUENCE [LARGE SCALE GENOMIC DNA]</scope>
    <source>
        <strain evidence="4 5">Alberta</strain>
        <tissue evidence="4">Whole body</tissue>
    </source>
</reference>
<dbReference type="Proteomes" id="UP000215335">
    <property type="component" value="Unassembled WGS sequence"/>
</dbReference>
<feature type="region of interest" description="Disordered" evidence="2">
    <location>
        <begin position="180"/>
        <end position="227"/>
    </location>
</feature>
<organism evidence="4 5">
    <name type="scientific">Trichomalopsis sarcophagae</name>
    <dbReference type="NCBI Taxonomy" id="543379"/>
    <lineage>
        <taxon>Eukaryota</taxon>
        <taxon>Metazoa</taxon>
        <taxon>Ecdysozoa</taxon>
        <taxon>Arthropoda</taxon>
        <taxon>Hexapoda</taxon>
        <taxon>Insecta</taxon>
        <taxon>Pterygota</taxon>
        <taxon>Neoptera</taxon>
        <taxon>Endopterygota</taxon>
        <taxon>Hymenoptera</taxon>
        <taxon>Apocrita</taxon>
        <taxon>Proctotrupomorpha</taxon>
        <taxon>Chalcidoidea</taxon>
        <taxon>Pteromalidae</taxon>
        <taxon>Pteromalinae</taxon>
        <taxon>Trichomalopsis</taxon>
    </lineage>
</organism>
<protein>
    <recommendedName>
        <fullName evidence="3">CCHC-type domain-containing protein</fullName>
    </recommendedName>
</protein>
<feature type="domain" description="CCHC-type" evidence="3">
    <location>
        <begin position="64"/>
        <end position="80"/>
    </location>
</feature>
<evidence type="ECO:0000259" key="3">
    <source>
        <dbReference type="PROSITE" id="PS50158"/>
    </source>
</evidence>
<dbReference type="InterPro" id="IPR036875">
    <property type="entry name" value="Znf_CCHC_sf"/>
</dbReference>
<evidence type="ECO:0000256" key="2">
    <source>
        <dbReference type="SAM" id="MobiDB-lite"/>
    </source>
</evidence>
<sequence length="262" mass="29830">MKIKRNSPITSLRAAISKDGYSHILSDRRQMFINPEDVKKLPEIIKINFDETIYYVYPTTDAIRCFVCKCEGHVAKQCPSINYNEITVPPQQVNRPEPIALENNANTINSSQTIDSTNDVERSVNIATVPDNSNQLDIFFLTPALNNFENQTSKPNKRPLSLSTTSSSLLRKTDFLSSSQSSLDSFSDEKSTQKHLKTNLDVKSQRNNTKKPKKDSEQLSDIENPENKFPLNYTTLKEFLEKRLLIHLLLKLPKNSPITSRI</sequence>
<gene>
    <name evidence="4" type="ORF">TSAR_012248</name>
</gene>
<dbReference type="InterPro" id="IPR001878">
    <property type="entry name" value="Znf_CCHC"/>
</dbReference>
<dbReference type="EMBL" id="NNAY01002002">
    <property type="protein sequence ID" value="OXU22341.1"/>
    <property type="molecule type" value="Genomic_DNA"/>
</dbReference>
<dbReference type="SUPFAM" id="SSF57756">
    <property type="entry name" value="Retrovirus zinc finger-like domains"/>
    <property type="match status" value="1"/>
</dbReference>
<comment type="caution">
    <text evidence="4">The sequence shown here is derived from an EMBL/GenBank/DDBJ whole genome shotgun (WGS) entry which is preliminary data.</text>
</comment>
<keyword evidence="1" id="KW-0863">Zinc-finger</keyword>
<proteinExistence type="predicted"/>
<dbReference type="GO" id="GO:0003676">
    <property type="term" value="F:nucleic acid binding"/>
    <property type="evidence" value="ECO:0007669"/>
    <property type="project" value="InterPro"/>
</dbReference>
<keyword evidence="1" id="KW-0862">Zinc</keyword>
<accession>A0A232EVG6</accession>
<dbReference type="GO" id="GO:0008270">
    <property type="term" value="F:zinc ion binding"/>
    <property type="evidence" value="ECO:0007669"/>
    <property type="project" value="UniProtKB-KW"/>
</dbReference>
<keyword evidence="1" id="KW-0479">Metal-binding</keyword>